<feature type="compositionally biased region" description="Low complexity" evidence="1">
    <location>
        <begin position="1"/>
        <end position="37"/>
    </location>
</feature>
<sequence length="106" mass="10725">MLAPSSPTVSATCSSPTCSSAVTPSSASSMTPAACSMECPTETSSPGPQPYPCTRNVAATMKPLFSLQRFGSPLTRCPMSSCSPASCGPAHSRGLFLSASRCMASP</sequence>
<evidence type="ECO:0000256" key="1">
    <source>
        <dbReference type="SAM" id="MobiDB-lite"/>
    </source>
</evidence>
<reference evidence="2" key="2">
    <citation type="journal article" date="2015" name="Data Brief">
        <title>Shoot transcriptome of the giant reed, Arundo donax.</title>
        <authorList>
            <person name="Barrero R.A."/>
            <person name="Guerrero F.D."/>
            <person name="Moolhuijzen P."/>
            <person name="Goolsby J.A."/>
            <person name="Tidwell J."/>
            <person name="Bellgard S.E."/>
            <person name="Bellgard M.I."/>
        </authorList>
    </citation>
    <scope>NUCLEOTIDE SEQUENCE</scope>
    <source>
        <tissue evidence="2">Shoot tissue taken approximately 20 cm above the soil surface</tissue>
    </source>
</reference>
<proteinExistence type="predicted"/>
<dbReference type="EMBL" id="GBRH01261548">
    <property type="protein sequence ID" value="JAD36347.1"/>
    <property type="molecule type" value="Transcribed_RNA"/>
</dbReference>
<dbReference type="AlphaFoldDB" id="A0A0A8ZNB7"/>
<reference evidence="2" key="1">
    <citation type="submission" date="2014-09" db="EMBL/GenBank/DDBJ databases">
        <authorList>
            <person name="Magalhaes I.L.F."/>
            <person name="Oliveira U."/>
            <person name="Santos F.R."/>
            <person name="Vidigal T.H.D.A."/>
            <person name="Brescovit A.D."/>
            <person name="Santos A.J."/>
        </authorList>
    </citation>
    <scope>NUCLEOTIDE SEQUENCE</scope>
    <source>
        <tissue evidence="2">Shoot tissue taken approximately 20 cm above the soil surface</tissue>
    </source>
</reference>
<organism evidence="2">
    <name type="scientific">Arundo donax</name>
    <name type="common">Giant reed</name>
    <name type="synonym">Donax arundinaceus</name>
    <dbReference type="NCBI Taxonomy" id="35708"/>
    <lineage>
        <taxon>Eukaryota</taxon>
        <taxon>Viridiplantae</taxon>
        <taxon>Streptophyta</taxon>
        <taxon>Embryophyta</taxon>
        <taxon>Tracheophyta</taxon>
        <taxon>Spermatophyta</taxon>
        <taxon>Magnoliopsida</taxon>
        <taxon>Liliopsida</taxon>
        <taxon>Poales</taxon>
        <taxon>Poaceae</taxon>
        <taxon>PACMAD clade</taxon>
        <taxon>Arundinoideae</taxon>
        <taxon>Arundineae</taxon>
        <taxon>Arundo</taxon>
    </lineage>
</organism>
<evidence type="ECO:0000313" key="2">
    <source>
        <dbReference type="EMBL" id="JAD36347.1"/>
    </source>
</evidence>
<name>A0A0A8ZNB7_ARUDO</name>
<protein>
    <submittedName>
        <fullName evidence="2">Uncharacterized protein</fullName>
    </submittedName>
</protein>
<feature type="region of interest" description="Disordered" evidence="1">
    <location>
        <begin position="1"/>
        <end position="50"/>
    </location>
</feature>
<accession>A0A0A8ZNB7</accession>